<evidence type="ECO:0000256" key="1">
    <source>
        <dbReference type="ARBA" id="ARBA00004442"/>
    </source>
</evidence>
<evidence type="ECO:0000256" key="3">
    <source>
        <dbReference type="ARBA" id="ARBA00022729"/>
    </source>
</evidence>
<dbReference type="Pfam" id="PF14322">
    <property type="entry name" value="SusD-like_3"/>
    <property type="match status" value="1"/>
</dbReference>
<accession>A0A916YED3</accession>
<dbReference type="SUPFAM" id="SSF48452">
    <property type="entry name" value="TPR-like"/>
    <property type="match status" value="1"/>
</dbReference>
<keyword evidence="4" id="KW-0472">Membrane</keyword>
<name>A0A916YED3_9BACT</name>
<dbReference type="CDD" id="cd08977">
    <property type="entry name" value="SusD"/>
    <property type="match status" value="1"/>
</dbReference>
<dbReference type="EMBL" id="BMKK01000001">
    <property type="protein sequence ID" value="GGD41441.1"/>
    <property type="molecule type" value="Genomic_DNA"/>
</dbReference>
<dbReference type="GO" id="GO:0009279">
    <property type="term" value="C:cell outer membrane"/>
    <property type="evidence" value="ECO:0007669"/>
    <property type="project" value="UniProtKB-SubCell"/>
</dbReference>
<organism evidence="8 9">
    <name type="scientific">Emticicia aquatilis</name>
    <dbReference type="NCBI Taxonomy" id="1537369"/>
    <lineage>
        <taxon>Bacteria</taxon>
        <taxon>Pseudomonadati</taxon>
        <taxon>Bacteroidota</taxon>
        <taxon>Cytophagia</taxon>
        <taxon>Cytophagales</taxon>
        <taxon>Leadbetterellaceae</taxon>
        <taxon>Emticicia</taxon>
    </lineage>
</organism>
<sequence>MIYLKKLDKMNKNIKNWLFVGASAVLMTACDSRLDVKPTQSIEESTALATSQDVEVTLIGAYDGLSSNNLYGGAVQYSGELLGDDAEVRFAGTFSTLDELWRKTMTTTNGQTQLTWLQAYSTINRANNVLASLDKVEASKKAQVEGEARFIRGLVYFDLVRLWAKAWGDGDNATNLGVPLVTTPTRIVSEADSRPRATVAAVYTQVLEDLTKAESLLGNISDAGFASKSSAQAILARVYLQQGNYAAARDAANRVIASNQFALTPTFAEAFEDASNDSEMIFKVIVTDQDGTNDLNTFYAPSTYQGRGDIRIQAKHLALYAAGDSRGTFFVRASNNNFTAKFLDQYGDVPVARLAEMYLIRAEANQRLNTAIGATPLADINRIRARAGARALTTVDLNAILAERKLELAFEGQQVHDAKRLKRNVGTLAFSDNKLVIPIPQREIDTNKALVQNPGY</sequence>
<dbReference type="InterPro" id="IPR011990">
    <property type="entry name" value="TPR-like_helical_dom_sf"/>
</dbReference>
<evidence type="ECO:0000313" key="8">
    <source>
        <dbReference type="EMBL" id="GGD41441.1"/>
    </source>
</evidence>
<evidence type="ECO:0000259" key="6">
    <source>
        <dbReference type="Pfam" id="PF07980"/>
    </source>
</evidence>
<feature type="domain" description="RagB/SusD" evidence="6">
    <location>
        <begin position="344"/>
        <end position="421"/>
    </location>
</feature>
<dbReference type="Pfam" id="PF07980">
    <property type="entry name" value="SusD_RagB"/>
    <property type="match status" value="1"/>
</dbReference>
<dbReference type="InterPro" id="IPR033985">
    <property type="entry name" value="SusD-like_N"/>
</dbReference>
<evidence type="ECO:0000259" key="7">
    <source>
        <dbReference type="Pfam" id="PF14322"/>
    </source>
</evidence>
<dbReference type="Gene3D" id="1.25.40.390">
    <property type="match status" value="1"/>
</dbReference>
<dbReference type="PROSITE" id="PS51257">
    <property type="entry name" value="PROKAR_LIPOPROTEIN"/>
    <property type="match status" value="1"/>
</dbReference>
<keyword evidence="3" id="KW-0732">Signal</keyword>
<keyword evidence="9" id="KW-1185">Reference proteome</keyword>
<comment type="caution">
    <text evidence="8">The sequence shown here is derived from an EMBL/GenBank/DDBJ whole genome shotgun (WGS) entry which is preliminary data.</text>
</comment>
<evidence type="ECO:0000256" key="5">
    <source>
        <dbReference type="ARBA" id="ARBA00023237"/>
    </source>
</evidence>
<comment type="subcellular location">
    <subcellularLocation>
        <location evidence="1">Cell outer membrane</location>
    </subcellularLocation>
</comment>
<evidence type="ECO:0000256" key="4">
    <source>
        <dbReference type="ARBA" id="ARBA00023136"/>
    </source>
</evidence>
<dbReference type="AlphaFoldDB" id="A0A916YED3"/>
<reference evidence="8" key="2">
    <citation type="submission" date="2020-09" db="EMBL/GenBank/DDBJ databases">
        <authorList>
            <person name="Sun Q."/>
            <person name="Zhou Y."/>
        </authorList>
    </citation>
    <scope>NUCLEOTIDE SEQUENCE</scope>
    <source>
        <strain evidence="8">CGMCC 1.15958</strain>
    </source>
</reference>
<proteinExistence type="inferred from homology"/>
<keyword evidence="5" id="KW-0998">Cell outer membrane</keyword>
<feature type="domain" description="SusD-like N-terminal" evidence="7">
    <location>
        <begin position="34"/>
        <end position="240"/>
    </location>
</feature>
<comment type="similarity">
    <text evidence="2">Belongs to the SusD family.</text>
</comment>
<gene>
    <name evidence="8" type="ORF">GCM10011514_01850</name>
</gene>
<evidence type="ECO:0000313" key="9">
    <source>
        <dbReference type="Proteomes" id="UP000609064"/>
    </source>
</evidence>
<protein>
    <submittedName>
        <fullName evidence="8">Membrane protein</fullName>
    </submittedName>
</protein>
<reference evidence="8" key="1">
    <citation type="journal article" date="2014" name="Int. J. Syst. Evol. Microbiol.">
        <title>Complete genome sequence of Corynebacterium casei LMG S-19264T (=DSM 44701T), isolated from a smear-ripened cheese.</title>
        <authorList>
            <consortium name="US DOE Joint Genome Institute (JGI-PGF)"/>
            <person name="Walter F."/>
            <person name="Albersmeier A."/>
            <person name="Kalinowski J."/>
            <person name="Ruckert C."/>
        </authorList>
    </citation>
    <scope>NUCLEOTIDE SEQUENCE</scope>
    <source>
        <strain evidence="8">CGMCC 1.15958</strain>
    </source>
</reference>
<dbReference type="InterPro" id="IPR012944">
    <property type="entry name" value="SusD_RagB_dom"/>
</dbReference>
<dbReference type="Proteomes" id="UP000609064">
    <property type="component" value="Unassembled WGS sequence"/>
</dbReference>
<evidence type="ECO:0000256" key="2">
    <source>
        <dbReference type="ARBA" id="ARBA00006275"/>
    </source>
</evidence>